<feature type="coiled-coil region" evidence="1">
    <location>
        <begin position="5"/>
        <end position="70"/>
    </location>
</feature>
<evidence type="ECO:0000313" key="3">
    <source>
        <dbReference type="EMBL" id="KAF1746157.1"/>
    </source>
</evidence>
<evidence type="ECO:0000313" key="4">
    <source>
        <dbReference type="Proteomes" id="UP000483820"/>
    </source>
</evidence>
<keyword evidence="1" id="KW-0175">Coiled coil</keyword>
<evidence type="ECO:0000256" key="2">
    <source>
        <dbReference type="SAM" id="MobiDB-lite"/>
    </source>
</evidence>
<name>A0A6A5FU96_CAERE</name>
<sequence length="141" mass="16624">MEKKIRKLEKELADYEFPYDALEKDANGVITAIKKVKDLKKQVKKMEDEKKKLEEEIENLRQKWKIVKSRLNKIINETICYKRKISMFLQGMMNKRVRSRNSKTLLKLSDSIHFENGHQKTQEEESARLNAEAAAKAKKAE</sequence>
<dbReference type="GeneID" id="78777492"/>
<dbReference type="RefSeq" id="XP_053578501.1">
    <property type="nucleotide sequence ID" value="XM_053734935.1"/>
</dbReference>
<dbReference type="Proteomes" id="UP000483820">
    <property type="component" value="Chromosome X"/>
</dbReference>
<dbReference type="EMBL" id="WUAV01000006">
    <property type="protein sequence ID" value="KAF1746157.1"/>
    <property type="molecule type" value="Genomic_DNA"/>
</dbReference>
<accession>A0A6A5FU96</accession>
<dbReference type="KEGG" id="crq:GCK72_022610"/>
<gene>
    <name evidence="3" type="ORF">GCK72_022610</name>
</gene>
<evidence type="ECO:0000256" key="1">
    <source>
        <dbReference type="SAM" id="Coils"/>
    </source>
</evidence>
<organism evidence="3 4">
    <name type="scientific">Caenorhabditis remanei</name>
    <name type="common">Caenorhabditis vulgaris</name>
    <dbReference type="NCBI Taxonomy" id="31234"/>
    <lineage>
        <taxon>Eukaryota</taxon>
        <taxon>Metazoa</taxon>
        <taxon>Ecdysozoa</taxon>
        <taxon>Nematoda</taxon>
        <taxon>Chromadorea</taxon>
        <taxon>Rhabditida</taxon>
        <taxon>Rhabditina</taxon>
        <taxon>Rhabditomorpha</taxon>
        <taxon>Rhabditoidea</taxon>
        <taxon>Rhabditidae</taxon>
        <taxon>Peloderinae</taxon>
        <taxon>Caenorhabditis</taxon>
    </lineage>
</organism>
<feature type="region of interest" description="Disordered" evidence="2">
    <location>
        <begin position="116"/>
        <end position="141"/>
    </location>
</feature>
<comment type="caution">
    <text evidence="3">The sequence shown here is derived from an EMBL/GenBank/DDBJ whole genome shotgun (WGS) entry which is preliminary data.</text>
</comment>
<dbReference type="CTD" id="78777492"/>
<protein>
    <submittedName>
        <fullName evidence="3">Uncharacterized protein</fullName>
    </submittedName>
</protein>
<reference evidence="3 4" key="1">
    <citation type="submission" date="2019-12" db="EMBL/GenBank/DDBJ databases">
        <title>Chromosome-level assembly of the Caenorhabditis remanei genome.</title>
        <authorList>
            <person name="Teterina A.A."/>
            <person name="Willis J.H."/>
            <person name="Phillips P.C."/>
        </authorList>
    </citation>
    <scope>NUCLEOTIDE SEQUENCE [LARGE SCALE GENOMIC DNA]</scope>
    <source>
        <strain evidence="3 4">PX506</strain>
        <tissue evidence="3">Whole organism</tissue>
    </source>
</reference>
<feature type="compositionally biased region" description="Basic and acidic residues" evidence="2">
    <location>
        <begin position="116"/>
        <end position="127"/>
    </location>
</feature>
<proteinExistence type="predicted"/>
<dbReference type="AlphaFoldDB" id="A0A6A5FU96"/>